<dbReference type="Proteomes" id="UP000758611">
    <property type="component" value="Unassembled WGS sequence"/>
</dbReference>
<evidence type="ECO:0000313" key="1">
    <source>
        <dbReference type="EMBL" id="MBF1306172.1"/>
    </source>
</evidence>
<comment type="caution">
    <text evidence="1">The sequence shown here is derived from an EMBL/GenBank/DDBJ whole genome shotgun (WGS) entry which is preliminary data.</text>
</comment>
<sequence>MINNSDQSKRSTLMEKIRWIGNEGFDETFESVILKDFKDFKPIQVDSSGKESSFLDNVSKKLLKNTIENSDNFIDLIYKLSSSPIECGIYSHQLMVNLFIDKDNFEVSLNNTPYIKGIDEEFQFESKLKIGEVEITSYPFRELLREKTKDLVELKKLLMSKLKDSIKNRFSDLLEFQLLEFQDNKSLKSFVYENRWQYQTKETNWEFYNRFDLANLEQKKEMSLFFYEDNLIKNSDSFQKIAKSLSEGLSKEERLHLLKLLKEEIC</sequence>
<dbReference type="AlphaFoldDB" id="A0A930H2Y1"/>
<proteinExistence type="predicted"/>
<evidence type="ECO:0000313" key="2">
    <source>
        <dbReference type="Proteomes" id="UP000758611"/>
    </source>
</evidence>
<gene>
    <name evidence="1" type="ORF">HXM94_00010</name>
</gene>
<dbReference type="RefSeq" id="WP_278476551.1">
    <property type="nucleotide sequence ID" value="NZ_JABZRE010000001.1"/>
</dbReference>
<dbReference type="EMBL" id="JABZRE010000001">
    <property type="protein sequence ID" value="MBF1306172.1"/>
    <property type="molecule type" value="Genomic_DNA"/>
</dbReference>
<organism evidence="1 2">
    <name type="scientific">Parvimonas micra</name>
    <dbReference type="NCBI Taxonomy" id="33033"/>
    <lineage>
        <taxon>Bacteria</taxon>
        <taxon>Bacillati</taxon>
        <taxon>Bacillota</taxon>
        <taxon>Tissierellia</taxon>
        <taxon>Tissierellales</taxon>
        <taxon>Peptoniphilaceae</taxon>
        <taxon>Parvimonas</taxon>
    </lineage>
</organism>
<protein>
    <submittedName>
        <fullName evidence="1">Uncharacterized protein</fullName>
    </submittedName>
</protein>
<accession>A0A930H2Y1</accession>
<reference evidence="1" key="1">
    <citation type="submission" date="2020-04" db="EMBL/GenBank/DDBJ databases">
        <title>Deep metagenomics examines the oral microbiome during advanced dental caries in children, revealing novel taxa and co-occurrences with host molecules.</title>
        <authorList>
            <person name="Baker J.L."/>
            <person name="Morton J.T."/>
            <person name="Dinis M."/>
            <person name="Alvarez R."/>
            <person name="Tran N.C."/>
            <person name="Knight R."/>
            <person name="Edlund A."/>
        </authorList>
    </citation>
    <scope>NUCLEOTIDE SEQUENCE</scope>
    <source>
        <strain evidence="1">JCVI_23_bin.11</strain>
    </source>
</reference>
<name>A0A930H2Y1_9FIRM</name>